<dbReference type="PANTHER" id="PTHR43289">
    <property type="entry name" value="MITOGEN-ACTIVATED PROTEIN KINASE KINASE KINASE 20-RELATED"/>
    <property type="match status" value="1"/>
</dbReference>
<evidence type="ECO:0000256" key="10">
    <source>
        <dbReference type="SAM" id="MobiDB-lite"/>
    </source>
</evidence>
<dbReference type="SMART" id="SM00220">
    <property type="entry name" value="S_TKc"/>
    <property type="match status" value="1"/>
</dbReference>
<keyword evidence="11" id="KW-0812">Transmembrane</keyword>
<evidence type="ECO:0000256" key="6">
    <source>
        <dbReference type="ARBA" id="ARBA00022840"/>
    </source>
</evidence>
<keyword evidence="11" id="KW-0472">Membrane</keyword>
<dbReference type="STRING" id="485913.Krac_10561"/>
<feature type="transmembrane region" description="Helical" evidence="11">
    <location>
        <begin position="393"/>
        <end position="417"/>
    </location>
</feature>
<dbReference type="InterPro" id="IPR017441">
    <property type="entry name" value="Protein_kinase_ATP_BS"/>
</dbReference>
<dbReference type="GO" id="GO:0005524">
    <property type="term" value="F:ATP binding"/>
    <property type="evidence" value="ECO:0007669"/>
    <property type="project" value="UniProtKB-UniRule"/>
</dbReference>
<evidence type="ECO:0000256" key="8">
    <source>
        <dbReference type="ARBA" id="ARBA00048679"/>
    </source>
</evidence>
<dbReference type="GO" id="GO:0004674">
    <property type="term" value="F:protein serine/threonine kinase activity"/>
    <property type="evidence" value="ECO:0007669"/>
    <property type="project" value="UniProtKB-KW"/>
</dbReference>
<evidence type="ECO:0000256" key="9">
    <source>
        <dbReference type="PROSITE-ProRule" id="PRU10141"/>
    </source>
</evidence>
<evidence type="ECO:0000313" key="13">
    <source>
        <dbReference type="EMBL" id="EFH89038.1"/>
    </source>
</evidence>
<reference evidence="13 14" key="1">
    <citation type="journal article" date="2011" name="Stand. Genomic Sci.">
        <title>Non-contiguous finished genome sequence and contextual data of the filamentous soil bacterium Ktedonobacter racemifer type strain (SOSP1-21).</title>
        <authorList>
            <person name="Chang Y.J."/>
            <person name="Land M."/>
            <person name="Hauser L."/>
            <person name="Chertkov O."/>
            <person name="Del Rio T.G."/>
            <person name="Nolan M."/>
            <person name="Copeland A."/>
            <person name="Tice H."/>
            <person name="Cheng J.F."/>
            <person name="Lucas S."/>
            <person name="Han C."/>
            <person name="Goodwin L."/>
            <person name="Pitluck S."/>
            <person name="Ivanova N."/>
            <person name="Ovchinikova G."/>
            <person name="Pati A."/>
            <person name="Chen A."/>
            <person name="Palaniappan K."/>
            <person name="Mavromatis K."/>
            <person name="Liolios K."/>
            <person name="Brettin T."/>
            <person name="Fiebig A."/>
            <person name="Rohde M."/>
            <person name="Abt B."/>
            <person name="Goker M."/>
            <person name="Detter J.C."/>
            <person name="Woyke T."/>
            <person name="Bristow J."/>
            <person name="Eisen J.A."/>
            <person name="Markowitz V."/>
            <person name="Hugenholtz P."/>
            <person name="Kyrpides N.C."/>
            <person name="Klenk H.P."/>
            <person name="Lapidus A."/>
        </authorList>
    </citation>
    <scope>NUCLEOTIDE SEQUENCE [LARGE SCALE GENOMIC DNA]</scope>
    <source>
        <strain evidence="14">DSM 44963</strain>
    </source>
</reference>
<feature type="binding site" evidence="9">
    <location>
        <position position="43"/>
    </location>
    <ligand>
        <name>ATP</name>
        <dbReference type="ChEBI" id="CHEBI:30616"/>
    </ligand>
</feature>
<feature type="compositionally biased region" description="Polar residues" evidence="10">
    <location>
        <begin position="330"/>
        <end position="343"/>
    </location>
</feature>
<comment type="catalytic activity">
    <reaction evidence="7">
        <text>L-threonyl-[protein] + ATP = O-phospho-L-threonyl-[protein] + ADP + H(+)</text>
        <dbReference type="Rhea" id="RHEA:46608"/>
        <dbReference type="Rhea" id="RHEA-COMP:11060"/>
        <dbReference type="Rhea" id="RHEA-COMP:11605"/>
        <dbReference type="ChEBI" id="CHEBI:15378"/>
        <dbReference type="ChEBI" id="CHEBI:30013"/>
        <dbReference type="ChEBI" id="CHEBI:30616"/>
        <dbReference type="ChEBI" id="CHEBI:61977"/>
        <dbReference type="ChEBI" id="CHEBI:456216"/>
        <dbReference type="EC" id="2.7.11.1"/>
    </reaction>
</comment>
<protein>
    <recommendedName>
        <fullName evidence="1">non-specific serine/threonine protein kinase</fullName>
        <ecNumber evidence="1">2.7.11.1</ecNumber>
    </recommendedName>
</protein>
<dbReference type="Gene3D" id="3.30.200.20">
    <property type="entry name" value="Phosphorylase Kinase, domain 1"/>
    <property type="match status" value="1"/>
</dbReference>
<evidence type="ECO:0000313" key="14">
    <source>
        <dbReference type="Proteomes" id="UP000004508"/>
    </source>
</evidence>
<feature type="domain" description="Protein kinase" evidence="12">
    <location>
        <begin position="14"/>
        <end position="301"/>
    </location>
</feature>
<evidence type="ECO:0000256" key="1">
    <source>
        <dbReference type="ARBA" id="ARBA00012513"/>
    </source>
</evidence>
<feature type="region of interest" description="Disordered" evidence="10">
    <location>
        <begin position="305"/>
        <end position="350"/>
    </location>
</feature>
<evidence type="ECO:0000256" key="3">
    <source>
        <dbReference type="ARBA" id="ARBA00022679"/>
    </source>
</evidence>
<dbReference type="Gene3D" id="2.60.120.560">
    <property type="entry name" value="Exo-inulinase, domain 1"/>
    <property type="match status" value="1"/>
</dbReference>
<keyword evidence="11" id="KW-1133">Transmembrane helix</keyword>
<dbReference type="EC" id="2.7.11.1" evidence="1"/>
<proteinExistence type="predicted"/>
<dbReference type="Proteomes" id="UP000004508">
    <property type="component" value="Unassembled WGS sequence"/>
</dbReference>
<dbReference type="AlphaFoldDB" id="D6THN3"/>
<dbReference type="FunFam" id="3.30.200.20:FF:000035">
    <property type="entry name" value="Serine/threonine protein kinase Stk1"/>
    <property type="match status" value="1"/>
</dbReference>
<keyword evidence="2 13" id="KW-0723">Serine/threonine-protein kinase</keyword>
<keyword evidence="6 9" id="KW-0067">ATP-binding</keyword>
<evidence type="ECO:0000259" key="12">
    <source>
        <dbReference type="PROSITE" id="PS50011"/>
    </source>
</evidence>
<comment type="caution">
    <text evidence="13">The sequence shown here is derived from an EMBL/GenBank/DDBJ whole genome shotgun (WGS) entry which is preliminary data.</text>
</comment>
<sequence>MPQDALIGTQIEAYQIKAAIGEGGMARVYRAYHDRLQRDVALKVILPHLLDQGQNQDKAEFIERFKREALLIAKLEHPNIVSVYDFGEARIQGETLTYLVMQYVGGGTLRNYMRDGQPVDPRRATRYILQMARALHHAHLRGIVHRDIKPQNMLVSSSDQNHLLLSDFGIAKLFSTQDEAPRATLAQAHANPALTQIGQIVGTAAYMAPEQFNEQPVDARSDIYALGVVLYQMLAGQRPFQAENFTGFQYQHTFQPPAPIRATNPQVPEILEQITFRALAKRPEQRFQTAEEMADALEQALTTLSQPSSAMPQLSSNASALTLPSHPSARPTQPSYSTAQVLPSSPGAYTQAGALTTPQYQSNITPITGQGAMPQTNPYQAPPQTHQPRRAPAFRLSTVMTVIFILLAIVLVATNVLPRLGVNLSWPTSPSTQGAQTFTDTFKSSDNPHHWPVGDLNVLTASLSNTGYNIVVHDNNTHFPNPQAIGTLPDNFTWTVTLHQETGTQDRLYGMAFHLIYAGSNVQSCYAFIIDRKGDFEILRYDSSTSTPQPLWSGTAVQAIHTGLNTDNTLQVIAHGSSYSFKVNNTPITLANHTTSISDSHYTAGQVGLLVTGKANNQDQEPGYVATYAQLTLP</sequence>
<comment type="catalytic activity">
    <reaction evidence="8">
        <text>L-seryl-[protein] + ATP = O-phospho-L-seryl-[protein] + ADP + H(+)</text>
        <dbReference type="Rhea" id="RHEA:17989"/>
        <dbReference type="Rhea" id="RHEA-COMP:9863"/>
        <dbReference type="Rhea" id="RHEA-COMP:11604"/>
        <dbReference type="ChEBI" id="CHEBI:15378"/>
        <dbReference type="ChEBI" id="CHEBI:29999"/>
        <dbReference type="ChEBI" id="CHEBI:30616"/>
        <dbReference type="ChEBI" id="CHEBI:83421"/>
        <dbReference type="ChEBI" id="CHEBI:456216"/>
        <dbReference type="EC" id="2.7.11.1"/>
    </reaction>
</comment>
<feature type="compositionally biased region" description="Polar residues" evidence="10">
    <location>
        <begin position="305"/>
        <end position="322"/>
    </location>
</feature>
<dbReference type="FunFam" id="1.10.510.10:FF:000021">
    <property type="entry name" value="Serine/threonine protein kinase"/>
    <property type="match status" value="1"/>
</dbReference>
<dbReference type="SUPFAM" id="SSF56112">
    <property type="entry name" value="Protein kinase-like (PK-like)"/>
    <property type="match status" value="1"/>
</dbReference>
<evidence type="ECO:0000256" key="5">
    <source>
        <dbReference type="ARBA" id="ARBA00022777"/>
    </source>
</evidence>
<keyword evidence="5 13" id="KW-0418">Kinase</keyword>
<keyword evidence="4 9" id="KW-0547">Nucleotide-binding</keyword>
<dbReference type="CDD" id="cd14014">
    <property type="entry name" value="STKc_PknB_like"/>
    <property type="match status" value="1"/>
</dbReference>
<dbReference type="EMBL" id="ADVG01000001">
    <property type="protein sequence ID" value="EFH89038.1"/>
    <property type="molecule type" value="Genomic_DNA"/>
</dbReference>
<keyword evidence="14" id="KW-1185">Reference proteome</keyword>
<dbReference type="InterPro" id="IPR011009">
    <property type="entry name" value="Kinase-like_dom_sf"/>
</dbReference>
<evidence type="ECO:0000256" key="4">
    <source>
        <dbReference type="ARBA" id="ARBA00022741"/>
    </source>
</evidence>
<dbReference type="Gene3D" id="1.10.510.10">
    <property type="entry name" value="Transferase(Phosphotransferase) domain 1"/>
    <property type="match status" value="1"/>
</dbReference>
<evidence type="ECO:0000256" key="2">
    <source>
        <dbReference type="ARBA" id="ARBA00022527"/>
    </source>
</evidence>
<dbReference type="PROSITE" id="PS00107">
    <property type="entry name" value="PROTEIN_KINASE_ATP"/>
    <property type="match status" value="1"/>
</dbReference>
<gene>
    <name evidence="13" type="ORF">Krac_10561</name>
</gene>
<organism evidence="13 14">
    <name type="scientific">Ktedonobacter racemifer DSM 44963</name>
    <dbReference type="NCBI Taxonomy" id="485913"/>
    <lineage>
        <taxon>Bacteria</taxon>
        <taxon>Bacillati</taxon>
        <taxon>Chloroflexota</taxon>
        <taxon>Ktedonobacteria</taxon>
        <taxon>Ktedonobacterales</taxon>
        <taxon>Ktedonobacteraceae</taxon>
        <taxon>Ktedonobacter</taxon>
    </lineage>
</organism>
<keyword evidence="3" id="KW-0808">Transferase</keyword>
<dbReference type="InterPro" id="IPR000719">
    <property type="entry name" value="Prot_kinase_dom"/>
</dbReference>
<dbReference type="eggNOG" id="COG0515">
    <property type="taxonomic scope" value="Bacteria"/>
</dbReference>
<dbReference type="InterPro" id="IPR008271">
    <property type="entry name" value="Ser/Thr_kinase_AS"/>
</dbReference>
<dbReference type="Pfam" id="PF00069">
    <property type="entry name" value="Pkinase"/>
    <property type="match status" value="1"/>
</dbReference>
<evidence type="ECO:0000256" key="11">
    <source>
        <dbReference type="SAM" id="Phobius"/>
    </source>
</evidence>
<dbReference type="PANTHER" id="PTHR43289:SF6">
    <property type="entry name" value="SERINE_THREONINE-PROTEIN KINASE NEKL-3"/>
    <property type="match status" value="1"/>
</dbReference>
<evidence type="ECO:0000256" key="7">
    <source>
        <dbReference type="ARBA" id="ARBA00047899"/>
    </source>
</evidence>
<dbReference type="PROSITE" id="PS50011">
    <property type="entry name" value="PROTEIN_KINASE_DOM"/>
    <property type="match status" value="1"/>
</dbReference>
<dbReference type="PROSITE" id="PS00108">
    <property type="entry name" value="PROTEIN_KINASE_ST"/>
    <property type="match status" value="1"/>
</dbReference>
<name>D6THN3_KTERA</name>
<accession>D6THN3</accession>
<dbReference type="InParanoid" id="D6THN3"/>